<comment type="caution">
    <text evidence="2">The sequence shown here is derived from an EMBL/GenBank/DDBJ whole genome shotgun (WGS) entry which is preliminary data.</text>
</comment>
<sequence length="379" mass="39709">ECLVCSTRPSQPLPPATGPQSLRHQPPVGTVYPVGQLIRLPVGPAGPSPWLSSVGHVWQSAGRPGCPLGRPDIHVNRPGPAVGLSWHDGLGPAVEADEADSNLRTDFPPSYPVVSLLPGPCQLQPQAPPPPPRQHQQQRQHPQQHQQQLAFASPASGWPMPTSPAQALEASAATGLAAFQMTQARLGAYNLSPRSRSPVALGGSSAFPTPSPLAPAGLSLGNFSAWTSRLLSVSSPQHQPGHLQAQPQAHLVGYPPLRRAGGSSDICPMATGQTSTPERVWRQPTLPATAPAPALALAPTTEARLAQLQLQLQLQTQSPQLPTTRQPGQLGPEATSSTFETVPTLPSDGSNGERLLPHSLMRLQSLQVTATSTASTATT</sequence>
<proteinExistence type="predicted"/>
<gene>
    <name evidence="2" type="ORF">PXEA_LOCUS33499</name>
</gene>
<dbReference type="AlphaFoldDB" id="A0A448XME0"/>
<dbReference type="Proteomes" id="UP000784294">
    <property type="component" value="Unassembled WGS sequence"/>
</dbReference>
<evidence type="ECO:0000313" key="2">
    <source>
        <dbReference type="EMBL" id="VEL40059.1"/>
    </source>
</evidence>
<keyword evidence="3" id="KW-1185">Reference proteome</keyword>
<accession>A0A448XME0</accession>
<feature type="compositionally biased region" description="Low complexity" evidence="1">
    <location>
        <begin position="318"/>
        <end position="327"/>
    </location>
</feature>
<name>A0A448XME0_9PLAT</name>
<organism evidence="2 3">
    <name type="scientific">Protopolystoma xenopodis</name>
    <dbReference type="NCBI Taxonomy" id="117903"/>
    <lineage>
        <taxon>Eukaryota</taxon>
        <taxon>Metazoa</taxon>
        <taxon>Spiralia</taxon>
        <taxon>Lophotrochozoa</taxon>
        <taxon>Platyhelminthes</taxon>
        <taxon>Monogenea</taxon>
        <taxon>Polyopisthocotylea</taxon>
        <taxon>Polystomatidea</taxon>
        <taxon>Polystomatidae</taxon>
        <taxon>Protopolystoma</taxon>
    </lineage>
</organism>
<feature type="compositionally biased region" description="Low complexity" evidence="1">
    <location>
        <begin position="134"/>
        <end position="150"/>
    </location>
</feature>
<feature type="region of interest" description="Disordered" evidence="1">
    <location>
        <begin position="98"/>
        <end position="163"/>
    </location>
</feature>
<reference evidence="2" key="1">
    <citation type="submission" date="2018-11" db="EMBL/GenBank/DDBJ databases">
        <authorList>
            <consortium name="Pathogen Informatics"/>
        </authorList>
    </citation>
    <scope>NUCLEOTIDE SEQUENCE</scope>
</reference>
<dbReference type="EMBL" id="CAAALY010263514">
    <property type="protein sequence ID" value="VEL40059.1"/>
    <property type="molecule type" value="Genomic_DNA"/>
</dbReference>
<feature type="non-terminal residue" evidence="2">
    <location>
        <position position="1"/>
    </location>
</feature>
<protein>
    <submittedName>
        <fullName evidence="2">Uncharacterized protein</fullName>
    </submittedName>
</protein>
<feature type="region of interest" description="Disordered" evidence="1">
    <location>
        <begin position="318"/>
        <end position="355"/>
    </location>
</feature>
<feature type="region of interest" description="Disordered" evidence="1">
    <location>
        <begin position="5"/>
        <end position="26"/>
    </location>
</feature>
<evidence type="ECO:0000256" key="1">
    <source>
        <dbReference type="SAM" id="MobiDB-lite"/>
    </source>
</evidence>
<evidence type="ECO:0000313" key="3">
    <source>
        <dbReference type="Proteomes" id="UP000784294"/>
    </source>
</evidence>